<dbReference type="Pfam" id="PF00035">
    <property type="entry name" value="dsrm"/>
    <property type="match status" value="1"/>
</dbReference>
<dbReference type="FunFam" id="3.30.160.20:FF:000003">
    <property type="entry name" value="Ribonuclease 3"/>
    <property type="match status" value="1"/>
</dbReference>
<dbReference type="EC" id="3.1.26.3" evidence="15"/>
<dbReference type="SMART" id="SM00358">
    <property type="entry name" value="DSRM"/>
    <property type="match status" value="1"/>
</dbReference>
<gene>
    <name evidence="15 18" type="primary">rnc</name>
    <name evidence="18" type="ORF">EEI45_05650</name>
</gene>
<dbReference type="CDD" id="cd00593">
    <property type="entry name" value="RIBOc"/>
    <property type="match status" value="1"/>
</dbReference>
<dbReference type="GO" id="GO:0010468">
    <property type="term" value="P:regulation of gene expression"/>
    <property type="evidence" value="ECO:0007669"/>
    <property type="project" value="TreeGrafter"/>
</dbReference>
<keyword evidence="5 15" id="KW-0963">Cytoplasm</keyword>
<keyword evidence="15" id="KW-0699">rRNA-binding</keyword>
<evidence type="ECO:0000256" key="6">
    <source>
        <dbReference type="ARBA" id="ARBA00022552"/>
    </source>
</evidence>
<evidence type="ECO:0000256" key="3">
    <source>
        <dbReference type="ARBA" id="ARBA00010183"/>
    </source>
</evidence>
<dbReference type="Proteomes" id="UP000278804">
    <property type="component" value="Chromosome"/>
</dbReference>
<evidence type="ECO:0000256" key="8">
    <source>
        <dbReference type="ARBA" id="ARBA00022694"/>
    </source>
</evidence>
<dbReference type="PANTHER" id="PTHR11207">
    <property type="entry name" value="RIBONUCLEASE III"/>
    <property type="match status" value="1"/>
</dbReference>
<keyword evidence="7 15" id="KW-0507">mRNA processing</keyword>
<evidence type="ECO:0000259" key="17">
    <source>
        <dbReference type="PROSITE" id="PS50142"/>
    </source>
</evidence>
<comment type="similarity">
    <text evidence="3">Belongs to the ribonuclease III family.</text>
</comment>
<evidence type="ECO:0000256" key="1">
    <source>
        <dbReference type="ARBA" id="ARBA00000109"/>
    </source>
</evidence>
<dbReference type="PROSITE" id="PS50137">
    <property type="entry name" value="DS_RBD"/>
    <property type="match status" value="1"/>
</dbReference>
<keyword evidence="11 15" id="KW-0255">Endonuclease</keyword>
<dbReference type="GO" id="GO:0004525">
    <property type="term" value="F:ribonuclease III activity"/>
    <property type="evidence" value="ECO:0007669"/>
    <property type="project" value="UniProtKB-UniRule"/>
</dbReference>
<evidence type="ECO:0000259" key="16">
    <source>
        <dbReference type="PROSITE" id="PS50137"/>
    </source>
</evidence>
<feature type="binding site" evidence="15">
    <location>
        <position position="117"/>
    </location>
    <ligand>
        <name>Mg(2+)</name>
        <dbReference type="ChEBI" id="CHEBI:18420"/>
    </ligand>
</feature>
<dbReference type="HAMAP" id="MF_00104">
    <property type="entry name" value="RNase_III"/>
    <property type="match status" value="1"/>
</dbReference>
<keyword evidence="13 15" id="KW-0460">Magnesium</keyword>
<evidence type="ECO:0000256" key="15">
    <source>
        <dbReference type="HAMAP-Rule" id="MF_00104"/>
    </source>
</evidence>
<keyword evidence="14 15" id="KW-0694">RNA-binding</keyword>
<dbReference type="SMART" id="SM00535">
    <property type="entry name" value="RIBOc"/>
    <property type="match status" value="1"/>
</dbReference>
<evidence type="ECO:0000256" key="9">
    <source>
        <dbReference type="ARBA" id="ARBA00022722"/>
    </source>
</evidence>
<evidence type="ECO:0000256" key="2">
    <source>
        <dbReference type="ARBA" id="ARBA00004496"/>
    </source>
</evidence>
<dbReference type="InterPro" id="IPR036389">
    <property type="entry name" value="RNase_III_sf"/>
</dbReference>
<evidence type="ECO:0000256" key="12">
    <source>
        <dbReference type="ARBA" id="ARBA00022801"/>
    </source>
</evidence>
<comment type="function">
    <text evidence="15">Digests double-stranded RNA. Involved in the processing of primary rRNA transcript to yield the immediate precursors to the large and small rRNAs (23S and 16S). Processes some mRNAs, and tRNAs when they are encoded in the rRNA operon. Processes pre-crRNA and tracrRNA of type II CRISPR loci if present in the organism.</text>
</comment>
<evidence type="ECO:0000256" key="14">
    <source>
        <dbReference type="ARBA" id="ARBA00022884"/>
    </source>
</evidence>
<feature type="active site" evidence="15">
    <location>
        <position position="48"/>
    </location>
</feature>
<sequence length="226" mass="25692">MTKWDLLDSMKIPYFNKDLINNAFIHSSYVNEAEELLEDNERLEFMGDAVLQICVSERLFKHQDHFNEGDMTLYRAKLVCEDALAQYSLKLKLNDYLMLGMGEEKNGGRVRVSIIADLFESFIGALYLDSGIDSVNRVLDSVMNDAFNELESLSITDYKTKLQEYIQSDSRKSVSYEVINVVGPSNAPEFEVVVKLDELIFGQGKGLSKKKAEQMAAKDAFEKLVK</sequence>
<evidence type="ECO:0000313" key="18">
    <source>
        <dbReference type="EMBL" id="AZK44297.1"/>
    </source>
</evidence>
<dbReference type="GO" id="GO:0046872">
    <property type="term" value="F:metal ion binding"/>
    <property type="evidence" value="ECO:0007669"/>
    <property type="project" value="UniProtKB-KW"/>
</dbReference>
<dbReference type="KEGG" id="eri:EEI45_05650"/>
<dbReference type="EMBL" id="CP034234">
    <property type="protein sequence ID" value="AZK44297.1"/>
    <property type="molecule type" value="Genomic_DNA"/>
</dbReference>
<dbReference type="NCBIfam" id="TIGR02191">
    <property type="entry name" value="RNaseIII"/>
    <property type="match status" value="1"/>
</dbReference>
<dbReference type="SUPFAM" id="SSF69065">
    <property type="entry name" value="RNase III domain-like"/>
    <property type="match status" value="1"/>
</dbReference>
<dbReference type="FunFam" id="1.10.1520.10:FF:000001">
    <property type="entry name" value="Ribonuclease 3"/>
    <property type="match status" value="1"/>
</dbReference>
<comment type="subunit">
    <text evidence="4 15">Homodimer.</text>
</comment>
<organism evidence="18 19">
    <name type="scientific">Erysipelothrix piscisicarius</name>
    <dbReference type="NCBI Taxonomy" id="2485784"/>
    <lineage>
        <taxon>Bacteria</taxon>
        <taxon>Bacillati</taxon>
        <taxon>Bacillota</taxon>
        <taxon>Erysipelotrichia</taxon>
        <taxon>Erysipelotrichales</taxon>
        <taxon>Erysipelotrichaceae</taxon>
        <taxon>Erysipelothrix</taxon>
    </lineage>
</organism>
<feature type="binding site" evidence="15">
    <location>
        <position position="120"/>
    </location>
    <ligand>
        <name>Mg(2+)</name>
        <dbReference type="ChEBI" id="CHEBI:18420"/>
    </ligand>
</feature>
<dbReference type="InterPro" id="IPR011907">
    <property type="entry name" value="RNase_III"/>
</dbReference>
<reference evidence="18 19" key="1">
    <citation type="journal article" date="2020" name="Int. J. Syst. Evol. Microbiol.">
        <title>Description of Erysipelothrix piscisicarius sp. nov., an emergent fish pathogen, and assessment of virulence using a tiger barb (Puntigrus tetrazona) infection model.</title>
        <authorList>
            <person name="Pomaranski E.K."/>
            <person name="Griffin M.J."/>
            <person name="Camus A.C."/>
            <person name="Armwood A.R."/>
            <person name="Shelley J."/>
            <person name="Waldbieser G.C."/>
            <person name="LaFrentz B.R."/>
            <person name="Garcia J.C."/>
            <person name="Yanong R."/>
            <person name="Soto E."/>
        </authorList>
    </citation>
    <scope>NUCLEOTIDE SEQUENCE [LARGE SCALE GENOMIC DNA]</scope>
    <source>
        <strain evidence="18 19">15TAL0474</strain>
    </source>
</reference>
<feature type="binding site" evidence="15">
    <location>
        <position position="44"/>
    </location>
    <ligand>
        <name>Mg(2+)</name>
        <dbReference type="ChEBI" id="CHEBI:18420"/>
    </ligand>
</feature>
<feature type="domain" description="DRBM" evidence="16">
    <location>
        <begin position="157"/>
        <end position="226"/>
    </location>
</feature>
<evidence type="ECO:0000256" key="4">
    <source>
        <dbReference type="ARBA" id="ARBA00011738"/>
    </source>
</evidence>
<dbReference type="GO" id="GO:0005737">
    <property type="term" value="C:cytoplasm"/>
    <property type="evidence" value="ECO:0007669"/>
    <property type="project" value="UniProtKB-SubCell"/>
</dbReference>
<evidence type="ECO:0000256" key="5">
    <source>
        <dbReference type="ARBA" id="ARBA00022490"/>
    </source>
</evidence>
<keyword evidence="8 15" id="KW-0819">tRNA processing</keyword>
<dbReference type="InterPro" id="IPR000999">
    <property type="entry name" value="RNase_III_dom"/>
</dbReference>
<feature type="active site" evidence="15">
    <location>
        <position position="120"/>
    </location>
</feature>
<dbReference type="InterPro" id="IPR014720">
    <property type="entry name" value="dsRBD_dom"/>
</dbReference>
<dbReference type="AlphaFoldDB" id="A0A3Q8S2U4"/>
<evidence type="ECO:0000256" key="10">
    <source>
        <dbReference type="ARBA" id="ARBA00022723"/>
    </source>
</evidence>
<comment type="cofactor">
    <cofactor evidence="15">
        <name>Mg(2+)</name>
        <dbReference type="ChEBI" id="CHEBI:18420"/>
    </cofactor>
</comment>
<feature type="domain" description="RNase III" evidence="17">
    <location>
        <begin position="6"/>
        <end position="131"/>
    </location>
</feature>
<keyword evidence="12 15" id="KW-0378">Hydrolase</keyword>
<evidence type="ECO:0000256" key="13">
    <source>
        <dbReference type="ARBA" id="ARBA00022842"/>
    </source>
</evidence>
<keyword evidence="10 15" id="KW-0479">Metal-binding</keyword>
<keyword evidence="9 15" id="KW-0540">Nuclease</keyword>
<name>A0A3Q8S2U4_9FIRM</name>
<accession>A0A3Q8S2U4</accession>
<dbReference type="CDD" id="cd10845">
    <property type="entry name" value="DSRM_RNAse_III_family"/>
    <property type="match status" value="1"/>
</dbReference>
<dbReference type="GO" id="GO:0003725">
    <property type="term" value="F:double-stranded RNA binding"/>
    <property type="evidence" value="ECO:0007669"/>
    <property type="project" value="TreeGrafter"/>
</dbReference>
<evidence type="ECO:0000256" key="11">
    <source>
        <dbReference type="ARBA" id="ARBA00022759"/>
    </source>
</evidence>
<dbReference type="PROSITE" id="PS50142">
    <property type="entry name" value="RNASE_3_2"/>
    <property type="match status" value="1"/>
</dbReference>
<dbReference type="PANTHER" id="PTHR11207:SF0">
    <property type="entry name" value="RIBONUCLEASE 3"/>
    <property type="match status" value="1"/>
</dbReference>
<dbReference type="Gene3D" id="3.30.160.20">
    <property type="match status" value="1"/>
</dbReference>
<dbReference type="Pfam" id="PF14622">
    <property type="entry name" value="Ribonucleas_3_3"/>
    <property type="match status" value="1"/>
</dbReference>
<dbReference type="GO" id="GO:0006364">
    <property type="term" value="P:rRNA processing"/>
    <property type="evidence" value="ECO:0007669"/>
    <property type="project" value="UniProtKB-UniRule"/>
</dbReference>
<dbReference type="GO" id="GO:0042802">
    <property type="term" value="F:identical protein binding"/>
    <property type="evidence" value="ECO:0007669"/>
    <property type="project" value="UniProtKB-ARBA"/>
</dbReference>
<evidence type="ECO:0000256" key="7">
    <source>
        <dbReference type="ARBA" id="ARBA00022664"/>
    </source>
</evidence>
<dbReference type="GO" id="GO:0008033">
    <property type="term" value="P:tRNA processing"/>
    <property type="evidence" value="ECO:0007669"/>
    <property type="project" value="UniProtKB-KW"/>
</dbReference>
<proteinExistence type="inferred from homology"/>
<comment type="subcellular location">
    <subcellularLocation>
        <location evidence="2 15">Cytoplasm</location>
    </subcellularLocation>
</comment>
<dbReference type="SUPFAM" id="SSF54768">
    <property type="entry name" value="dsRNA-binding domain-like"/>
    <property type="match status" value="1"/>
</dbReference>
<dbReference type="GO" id="GO:0006397">
    <property type="term" value="P:mRNA processing"/>
    <property type="evidence" value="ECO:0007669"/>
    <property type="project" value="UniProtKB-UniRule"/>
</dbReference>
<keyword evidence="6 15" id="KW-0698">rRNA processing</keyword>
<evidence type="ECO:0000313" key="19">
    <source>
        <dbReference type="Proteomes" id="UP000278804"/>
    </source>
</evidence>
<comment type="catalytic activity">
    <reaction evidence="1 15">
        <text>Endonucleolytic cleavage to 5'-phosphomonoester.</text>
        <dbReference type="EC" id="3.1.26.3"/>
    </reaction>
</comment>
<dbReference type="Gene3D" id="1.10.1520.10">
    <property type="entry name" value="Ribonuclease III domain"/>
    <property type="match status" value="1"/>
</dbReference>
<dbReference type="RefSeq" id="WP_003773729.1">
    <property type="nucleotide sequence ID" value="NZ_CP034234.1"/>
</dbReference>
<dbReference type="GO" id="GO:0019843">
    <property type="term" value="F:rRNA binding"/>
    <property type="evidence" value="ECO:0007669"/>
    <property type="project" value="UniProtKB-KW"/>
</dbReference>
<keyword evidence="19" id="KW-1185">Reference proteome</keyword>
<protein>
    <recommendedName>
        <fullName evidence="15">Ribonuclease 3</fullName>
        <ecNumber evidence="15">3.1.26.3</ecNumber>
    </recommendedName>
    <alternativeName>
        <fullName evidence="15">Ribonuclease III</fullName>
        <shortName evidence="15">RNase III</shortName>
    </alternativeName>
</protein>